<evidence type="ECO:0000259" key="1">
    <source>
        <dbReference type="SMART" id="SM00829"/>
    </source>
</evidence>
<evidence type="ECO:0000313" key="3">
    <source>
        <dbReference type="Proteomes" id="UP000761534"/>
    </source>
</evidence>
<dbReference type="InterPro" id="IPR013154">
    <property type="entry name" value="ADH-like_N"/>
</dbReference>
<evidence type="ECO:0000313" key="2">
    <source>
        <dbReference type="EMBL" id="KAA8904322.1"/>
    </source>
</evidence>
<dbReference type="GO" id="GO:0016491">
    <property type="term" value="F:oxidoreductase activity"/>
    <property type="evidence" value="ECO:0007669"/>
    <property type="project" value="InterPro"/>
</dbReference>
<dbReference type="InterPro" id="IPR052711">
    <property type="entry name" value="Zinc_ADH-like"/>
</dbReference>
<dbReference type="InterPro" id="IPR020843">
    <property type="entry name" value="ER"/>
</dbReference>
<dbReference type="PANTHER" id="PTHR45033">
    <property type="match status" value="1"/>
</dbReference>
<dbReference type="Proteomes" id="UP000761534">
    <property type="component" value="Unassembled WGS sequence"/>
</dbReference>
<dbReference type="EMBL" id="SWFS01000431">
    <property type="protein sequence ID" value="KAA8904322.1"/>
    <property type="molecule type" value="Genomic_DNA"/>
</dbReference>
<dbReference type="Gene3D" id="3.90.180.10">
    <property type="entry name" value="Medium-chain alcohol dehydrogenases, catalytic domain"/>
    <property type="match status" value="1"/>
</dbReference>
<reference evidence="2" key="1">
    <citation type="journal article" date="2019" name="G3 (Bethesda)">
        <title>Genome Assemblies of Two Rare Opportunistic Yeast Pathogens: Diutina rugosa (syn. Candida rugosa) and Trichomonascus ciferrii (syn. Candida ciferrii).</title>
        <authorList>
            <person name="Mixao V."/>
            <person name="Saus E."/>
            <person name="Hansen A.P."/>
            <person name="Lass-Florl C."/>
            <person name="Gabaldon T."/>
        </authorList>
    </citation>
    <scope>NUCLEOTIDE SEQUENCE</scope>
    <source>
        <strain evidence="2">CBS 4856</strain>
    </source>
</reference>
<dbReference type="VEuPathDB" id="FungiDB:TRICI_005548"/>
<dbReference type="PANTHER" id="PTHR45033:SF1">
    <property type="entry name" value="OXIDOREDUCTASE (EUROFUNG)"/>
    <property type="match status" value="1"/>
</dbReference>
<sequence length="397" mass="43134">MNRTLPIASSEASPGGLGACPQEMTVLLQEYLYINIWGSPDEASRKERMGVSERRAWRRTDDYTPGTAKVRLVTEKLPLPLMPTGVLIKVHAVALNYRDANIANGGNPWPVTPNGVLGNDAAGEVVDVGDKVKSVAIGDRVAPITDTENISGREPTRSWLAADEDGVLADYIVFDEHKICKLPAYLDWTTASIIPCAGVTAWSALKDVGVGKTALIQEPGGWGLAPSKPNPEVFSGGMPPDPQGSLRSMLWVVFYSYYSLKPRRARWVQADLTQLLFSGGTPPDPLGSLRSRLWAMFYSYYSLQSHGDAGAWPPAKPNPNVFSGDMPPDPLGSLRSRLWVVACCFCSMKPRRATGVQGPGPLQIPETVTFGNRHQSPGARFARKERSVKFELGGESN</sequence>
<dbReference type="AlphaFoldDB" id="A0A642UYP1"/>
<gene>
    <name evidence="2" type="ORF">TRICI_005548</name>
</gene>
<feature type="domain" description="Enoyl reductase (ER)" evidence="1">
    <location>
        <begin position="66"/>
        <end position="296"/>
    </location>
</feature>
<dbReference type="SMART" id="SM00829">
    <property type="entry name" value="PKS_ER"/>
    <property type="match status" value="1"/>
</dbReference>
<dbReference type="SUPFAM" id="SSF50129">
    <property type="entry name" value="GroES-like"/>
    <property type="match status" value="1"/>
</dbReference>
<protein>
    <recommendedName>
        <fullName evidence="1">Enoyl reductase (ER) domain-containing protein</fullName>
    </recommendedName>
</protein>
<accession>A0A642UYP1</accession>
<keyword evidence="3" id="KW-1185">Reference proteome</keyword>
<proteinExistence type="predicted"/>
<name>A0A642UYP1_9ASCO</name>
<comment type="caution">
    <text evidence="2">The sequence shown here is derived from an EMBL/GenBank/DDBJ whole genome shotgun (WGS) entry which is preliminary data.</text>
</comment>
<dbReference type="OrthoDB" id="3509362at2759"/>
<dbReference type="InterPro" id="IPR011032">
    <property type="entry name" value="GroES-like_sf"/>
</dbReference>
<organism evidence="2 3">
    <name type="scientific">Trichomonascus ciferrii</name>
    <dbReference type="NCBI Taxonomy" id="44093"/>
    <lineage>
        <taxon>Eukaryota</taxon>
        <taxon>Fungi</taxon>
        <taxon>Dikarya</taxon>
        <taxon>Ascomycota</taxon>
        <taxon>Saccharomycotina</taxon>
        <taxon>Dipodascomycetes</taxon>
        <taxon>Dipodascales</taxon>
        <taxon>Trichomonascaceae</taxon>
        <taxon>Trichomonascus</taxon>
        <taxon>Trichomonascus ciferrii complex</taxon>
    </lineage>
</organism>
<dbReference type="Pfam" id="PF08240">
    <property type="entry name" value="ADH_N"/>
    <property type="match status" value="1"/>
</dbReference>